<organism evidence="1 2">
    <name type="scientific">Ilex paraguariensis</name>
    <name type="common">yerba mate</name>
    <dbReference type="NCBI Taxonomy" id="185542"/>
    <lineage>
        <taxon>Eukaryota</taxon>
        <taxon>Viridiplantae</taxon>
        <taxon>Streptophyta</taxon>
        <taxon>Embryophyta</taxon>
        <taxon>Tracheophyta</taxon>
        <taxon>Spermatophyta</taxon>
        <taxon>Magnoliopsida</taxon>
        <taxon>eudicotyledons</taxon>
        <taxon>Gunneridae</taxon>
        <taxon>Pentapetalae</taxon>
        <taxon>asterids</taxon>
        <taxon>campanulids</taxon>
        <taxon>Aquifoliales</taxon>
        <taxon>Aquifoliaceae</taxon>
        <taxon>Ilex</taxon>
    </lineage>
</organism>
<comment type="caution">
    <text evidence="1">The sequence shown here is derived from an EMBL/GenBank/DDBJ whole genome shotgun (WGS) entry which is preliminary data.</text>
</comment>
<dbReference type="Proteomes" id="UP001642360">
    <property type="component" value="Unassembled WGS sequence"/>
</dbReference>
<accession>A0ABC8R1B1</accession>
<sequence>MGPKSLALAALGQPYKKVWELSGLPLKTWVMKDTKTPDQIVDFSVSFYNQFRAADSVSHQLNFTRGHNKKMCWSAPPTGFSKSVLMGYHS</sequence>
<dbReference type="EMBL" id="CAUOFW020000915">
    <property type="protein sequence ID" value="CAK9138798.1"/>
    <property type="molecule type" value="Genomic_DNA"/>
</dbReference>
<name>A0ABC8R1B1_9AQUA</name>
<protein>
    <submittedName>
        <fullName evidence="1">Uncharacterized protein</fullName>
    </submittedName>
</protein>
<evidence type="ECO:0000313" key="1">
    <source>
        <dbReference type="EMBL" id="CAK9138798.1"/>
    </source>
</evidence>
<keyword evidence="2" id="KW-1185">Reference proteome</keyword>
<proteinExistence type="predicted"/>
<feature type="non-terminal residue" evidence="1">
    <location>
        <position position="90"/>
    </location>
</feature>
<reference evidence="1 2" key="1">
    <citation type="submission" date="2024-02" db="EMBL/GenBank/DDBJ databases">
        <authorList>
            <person name="Vignale AGUSTIN F."/>
            <person name="Sosa J E."/>
            <person name="Modenutti C."/>
        </authorList>
    </citation>
    <scope>NUCLEOTIDE SEQUENCE [LARGE SCALE GENOMIC DNA]</scope>
</reference>
<gene>
    <name evidence="1" type="ORF">ILEXP_LOCUS6154</name>
</gene>
<dbReference type="AlphaFoldDB" id="A0ABC8R1B1"/>
<evidence type="ECO:0000313" key="2">
    <source>
        <dbReference type="Proteomes" id="UP001642360"/>
    </source>
</evidence>